<dbReference type="AlphaFoldDB" id="Q1MS34"/>
<dbReference type="RefSeq" id="WP_011526218.1">
    <property type="nucleotide sequence ID" value="NC_008011.1"/>
</dbReference>
<dbReference type="Pfam" id="PF13524">
    <property type="entry name" value="Glyco_trans_1_2"/>
    <property type="match status" value="1"/>
</dbReference>
<name>Q1MS34_LAWIP</name>
<evidence type="ECO:0000259" key="1">
    <source>
        <dbReference type="Pfam" id="PF12996"/>
    </source>
</evidence>
<protein>
    <submittedName>
        <fullName evidence="3">Uncharacterized protein conserved in bacteria</fullName>
    </submittedName>
</protein>
<dbReference type="InterPro" id="IPR024542">
    <property type="entry name" value="YkvP_N"/>
</dbReference>
<keyword evidence="4" id="KW-1185">Reference proteome</keyword>
<dbReference type="Pfam" id="PF12996">
    <property type="entry name" value="DUF3880"/>
    <property type="match status" value="1"/>
</dbReference>
<dbReference type="EMBL" id="AM180252">
    <property type="protein sequence ID" value="CAJ54191.1"/>
    <property type="molecule type" value="Genomic_DNA"/>
</dbReference>
<feature type="domain" description="Spore protein YkvP/CgeB glycosyl transferase-like" evidence="2">
    <location>
        <begin position="423"/>
        <end position="560"/>
    </location>
</feature>
<sequence>MNKYIQYDENGDIIDIIIQIQDRSISMLGSGGKIREKKIASHFITALQKAEMSSKVLPVLLGSGAGYALKEILENTTSPIAVIDKEFFLNDTQLKEKITDQRINWICSSNIEEVFSALTHWQIQHGRLPLYPLVHPFYFRIDKPWYQKIKQYVAASTRFDFWSKAIRPRFSTAEPRLLLITTRYFLLGVIEEACNRLGIPHQIITIQDEETGCVEFVEQLLTSVATFHPDFILTINHFGVDKEGILVDLLAKLELPMASWFVDNPHLIIHEYGEVVSPWTAIFTWDENTLHSLKEYGYPHVFYLPLGTSQYRFRPRMPQDKPLSSVFPTHLSFVGNSMVYKVEEQIEKGNFPSILLQHYKNIASDFIYSDKRSIQQFLKETYPEYYKEYLKLPDVEQRLAYEAMLTWESTLQYRFSCVEQLLSFQPVIVGDNGWYELLSNYKDNWSYCPSVNYYNTLPSIYRFSDINFNSTSKQMKGAVNQRVFDIPATGSFLITDWQQQMDTLFEPNKEVVYYREVGEIRELVQYYLTHPNQRKSIASAARQRVLAEHTWEHRLQTLLEHMRQTYG</sequence>
<accession>Q1MS34</accession>
<organism evidence="3 4">
    <name type="scientific">Lawsonia intracellularis (strain PHE/MN1-00)</name>
    <dbReference type="NCBI Taxonomy" id="363253"/>
    <lineage>
        <taxon>Bacteria</taxon>
        <taxon>Pseudomonadati</taxon>
        <taxon>Thermodesulfobacteriota</taxon>
        <taxon>Desulfovibrionia</taxon>
        <taxon>Desulfovibrionales</taxon>
        <taxon>Desulfovibrionaceae</taxon>
        <taxon>Lawsonia</taxon>
    </lineage>
</organism>
<feature type="domain" description="Spore protein YkvP N-terminal" evidence="1">
    <location>
        <begin position="259"/>
        <end position="338"/>
    </location>
</feature>
<reference evidence="3 4" key="1">
    <citation type="submission" date="2005-11" db="EMBL/GenBank/DDBJ databases">
        <title>The complete genome sequence of Lawsonia intracellularis: the causative agent of proliferative enteropathy.</title>
        <authorList>
            <person name="Kaur K."/>
            <person name="Zhang Q."/>
            <person name="Beckler D."/>
            <person name="Munir S."/>
            <person name="Li L."/>
            <person name="Kinsley K."/>
            <person name="Herron L."/>
            <person name="Peterson A."/>
            <person name="May B."/>
            <person name="Singh S."/>
            <person name="Gebhart C."/>
            <person name="Kapur V."/>
        </authorList>
    </citation>
    <scope>NUCLEOTIDE SEQUENCE [LARGE SCALE GENOMIC DNA]</scope>
    <source>
        <strain evidence="3 4">PHE/MN1-00</strain>
    </source>
</reference>
<dbReference type="OrthoDB" id="9179708at2"/>
<dbReference type="eggNOG" id="COG4641">
    <property type="taxonomic scope" value="Bacteria"/>
</dbReference>
<dbReference type="Proteomes" id="UP000002430">
    <property type="component" value="Chromosome"/>
</dbReference>
<dbReference type="InterPro" id="IPR055259">
    <property type="entry name" value="YkvP/CgeB_Glyco_trans-like"/>
</dbReference>
<evidence type="ECO:0000259" key="2">
    <source>
        <dbReference type="Pfam" id="PF13524"/>
    </source>
</evidence>
<dbReference type="HOGENOM" id="CLU_033615_1_0_7"/>
<proteinExistence type="predicted"/>
<evidence type="ECO:0000313" key="4">
    <source>
        <dbReference type="Proteomes" id="UP000002430"/>
    </source>
</evidence>
<gene>
    <name evidence="3" type="ordered locus">LI0135</name>
</gene>
<dbReference type="KEGG" id="lip:LI0135"/>
<dbReference type="STRING" id="363253.LI0135"/>
<evidence type="ECO:0000313" key="3">
    <source>
        <dbReference type="EMBL" id="CAJ54191.1"/>
    </source>
</evidence>